<evidence type="ECO:0000313" key="6">
    <source>
        <dbReference type="EMBL" id="OZI34217.1"/>
    </source>
</evidence>
<dbReference type="InterPro" id="IPR036388">
    <property type="entry name" value="WH-like_DNA-bd_sf"/>
</dbReference>
<dbReference type="AlphaFoldDB" id="A0A261SB52"/>
<dbReference type="GO" id="GO:0003677">
    <property type="term" value="F:DNA binding"/>
    <property type="evidence" value="ECO:0007669"/>
    <property type="project" value="UniProtKB-KW"/>
</dbReference>
<sequence length="270" mass="29570">MPPTPSKTPRRQHYEDPVVNRSLVRGVEILRAFRPGADQLGNGEIAERTGLSRATVSRLTQTLVECGLLEHDRSRRTYRLATPVLSLAHAMRAGSPVLGAVAPLMRTLAEKMRINVGLASADREEMVYLESFRFNRKVALRSVVAGQRVPMELTSLGRAYLAAVDGAQRRALLAQFRRRRSADWNALREEIDAAMLSVHEKGYCAASWQPEVVAMATPLVLPDRPIYILNVSVRTTAGIAATEKQLAAPLLSLREEAKTALLAAVMPGGA</sequence>
<dbReference type="PANTHER" id="PTHR30136:SF33">
    <property type="entry name" value="TRANSCRIPTIONAL REGULATORY PROTEIN"/>
    <property type="match status" value="1"/>
</dbReference>
<evidence type="ECO:0000259" key="5">
    <source>
        <dbReference type="PROSITE" id="PS51078"/>
    </source>
</evidence>
<dbReference type="GO" id="GO:0003700">
    <property type="term" value="F:DNA-binding transcription factor activity"/>
    <property type="evidence" value="ECO:0007669"/>
    <property type="project" value="TreeGrafter"/>
</dbReference>
<dbReference type="Pfam" id="PF09339">
    <property type="entry name" value="HTH_IclR"/>
    <property type="match status" value="1"/>
</dbReference>
<dbReference type="SUPFAM" id="SSF46785">
    <property type="entry name" value="Winged helix' DNA-binding domain"/>
    <property type="match status" value="1"/>
</dbReference>
<comment type="caution">
    <text evidence="6">The sequence shown here is derived from an EMBL/GenBank/DDBJ whole genome shotgun (WGS) entry which is preliminary data.</text>
</comment>
<evidence type="ECO:0000256" key="1">
    <source>
        <dbReference type="ARBA" id="ARBA00023015"/>
    </source>
</evidence>
<dbReference type="PROSITE" id="PS51078">
    <property type="entry name" value="ICLR_ED"/>
    <property type="match status" value="1"/>
</dbReference>
<dbReference type="InterPro" id="IPR029016">
    <property type="entry name" value="GAF-like_dom_sf"/>
</dbReference>
<keyword evidence="3" id="KW-0804">Transcription</keyword>
<feature type="domain" description="HTH iclR-type" evidence="4">
    <location>
        <begin position="20"/>
        <end position="82"/>
    </location>
</feature>
<dbReference type="Gene3D" id="3.30.450.40">
    <property type="match status" value="1"/>
</dbReference>
<dbReference type="EMBL" id="NEVM01000002">
    <property type="protein sequence ID" value="OZI34217.1"/>
    <property type="molecule type" value="Genomic_DNA"/>
</dbReference>
<dbReference type="SMART" id="SM00346">
    <property type="entry name" value="HTH_ICLR"/>
    <property type="match status" value="1"/>
</dbReference>
<organism evidence="6 7">
    <name type="scientific">Bordetella genomosp. 10</name>
    <dbReference type="NCBI Taxonomy" id="1416804"/>
    <lineage>
        <taxon>Bacteria</taxon>
        <taxon>Pseudomonadati</taxon>
        <taxon>Pseudomonadota</taxon>
        <taxon>Betaproteobacteria</taxon>
        <taxon>Burkholderiales</taxon>
        <taxon>Alcaligenaceae</taxon>
        <taxon>Bordetella</taxon>
    </lineage>
</organism>
<dbReference type="RefSeq" id="WP_094853216.1">
    <property type="nucleotide sequence ID" value="NZ_NEVM01000002.1"/>
</dbReference>
<accession>A0A261SB52</accession>
<evidence type="ECO:0000313" key="7">
    <source>
        <dbReference type="Proteomes" id="UP000216020"/>
    </source>
</evidence>
<dbReference type="InterPro" id="IPR011991">
    <property type="entry name" value="ArsR-like_HTH"/>
</dbReference>
<dbReference type="InterPro" id="IPR005471">
    <property type="entry name" value="Tscrpt_reg_IclR_N"/>
</dbReference>
<evidence type="ECO:0000256" key="2">
    <source>
        <dbReference type="ARBA" id="ARBA00023125"/>
    </source>
</evidence>
<reference evidence="7" key="1">
    <citation type="submission" date="2017-05" db="EMBL/GenBank/DDBJ databases">
        <title>Complete and WGS of Bordetella genogroups.</title>
        <authorList>
            <person name="Spilker T."/>
            <person name="Lipuma J."/>
        </authorList>
    </citation>
    <scope>NUCLEOTIDE SEQUENCE [LARGE SCALE GENOMIC DNA]</scope>
    <source>
        <strain evidence="7">AU16122</strain>
    </source>
</reference>
<keyword evidence="1" id="KW-0805">Transcription regulation</keyword>
<dbReference type="PANTHER" id="PTHR30136">
    <property type="entry name" value="HELIX-TURN-HELIX TRANSCRIPTIONAL REGULATOR, ICLR FAMILY"/>
    <property type="match status" value="1"/>
</dbReference>
<dbReference type="OrthoDB" id="5401369at2"/>
<dbReference type="InterPro" id="IPR014757">
    <property type="entry name" value="Tscrpt_reg_IclR_C"/>
</dbReference>
<dbReference type="GO" id="GO:0045892">
    <property type="term" value="P:negative regulation of DNA-templated transcription"/>
    <property type="evidence" value="ECO:0007669"/>
    <property type="project" value="TreeGrafter"/>
</dbReference>
<dbReference type="InterPro" id="IPR050707">
    <property type="entry name" value="HTH_MetabolicPath_Reg"/>
</dbReference>
<keyword evidence="2" id="KW-0238">DNA-binding</keyword>
<gene>
    <name evidence="6" type="ORF">CAL29_11775</name>
</gene>
<evidence type="ECO:0000256" key="3">
    <source>
        <dbReference type="ARBA" id="ARBA00023163"/>
    </source>
</evidence>
<keyword evidence="7" id="KW-1185">Reference proteome</keyword>
<dbReference type="Gene3D" id="1.10.10.10">
    <property type="entry name" value="Winged helix-like DNA-binding domain superfamily/Winged helix DNA-binding domain"/>
    <property type="match status" value="1"/>
</dbReference>
<dbReference type="InterPro" id="IPR036390">
    <property type="entry name" value="WH_DNA-bd_sf"/>
</dbReference>
<dbReference type="Pfam" id="PF01614">
    <property type="entry name" value="IclR_C"/>
    <property type="match status" value="1"/>
</dbReference>
<evidence type="ECO:0000259" key="4">
    <source>
        <dbReference type="PROSITE" id="PS51077"/>
    </source>
</evidence>
<name>A0A261SB52_9BORD</name>
<dbReference type="SUPFAM" id="SSF55781">
    <property type="entry name" value="GAF domain-like"/>
    <property type="match status" value="1"/>
</dbReference>
<feature type="domain" description="IclR-ED" evidence="5">
    <location>
        <begin position="83"/>
        <end position="270"/>
    </location>
</feature>
<dbReference type="Proteomes" id="UP000216020">
    <property type="component" value="Unassembled WGS sequence"/>
</dbReference>
<protein>
    <submittedName>
        <fullName evidence="6">IclR family transcriptional regulator</fullName>
    </submittedName>
</protein>
<dbReference type="CDD" id="cd00090">
    <property type="entry name" value="HTH_ARSR"/>
    <property type="match status" value="1"/>
</dbReference>
<proteinExistence type="predicted"/>
<dbReference type="PROSITE" id="PS51077">
    <property type="entry name" value="HTH_ICLR"/>
    <property type="match status" value="1"/>
</dbReference>